<evidence type="ECO:0000256" key="7">
    <source>
        <dbReference type="RuleBase" id="RU361218"/>
    </source>
</evidence>
<sequence>MGSCTTACAKYLVFFFNLLFALTGLILFTVGAVILARYYHYYNFVGETYWSAPLVLIVVGSVVFIIAFFGCCSAIKENSCMILTFSILLVLIFLTEIGVGISGYIKHSELPEILDHNFNKTFLSYNSDADSRQAWSLIQDEFKCCGISKPEDWREIYKNDTVPRSCCPPGTIPPDLPKNTTCTQEYAAKQGCKRQLNEFLDGYALILAGVGVSIAFVQLLGVCLACCLSRAFKENYEAV</sequence>
<feature type="transmembrane region" description="Helical" evidence="7">
    <location>
        <begin position="203"/>
        <end position="228"/>
    </location>
</feature>
<dbReference type="VEuPathDB" id="VectorBase:CSON011180"/>
<keyword evidence="4 7" id="KW-1133">Transmembrane helix</keyword>
<dbReference type="Pfam" id="PF00335">
    <property type="entry name" value="Tetraspanin"/>
    <property type="match status" value="1"/>
</dbReference>
<accession>A0A336KBV0</accession>
<dbReference type="CDD" id="cd03127">
    <property type="entry name" value="tetraspanin_LEL"/>
    <property type="match status" value="1"/>
</dbReference>
<evidence type="ECO:0000256" key="2">
    <source>
        <dbReference type="ARBA" id="ARBA00006840"/>
    </source>
</evidence>
<dbReference type="InterPro" id="IPR008952">
    <property type="entry name" value="Tetraspanin_EC2_sf"/>
</dbReference>
<evidence type="ECO:0000256" key="5">
    <source>
        <dbReference type="ARBA" id="ARBA00023136"/>
    </source>
</evidence>
<dbReference type="AlphaFoldDB" id="A0A336KBV0"/>
<dbReference type="PANTHER" id="PTHR19282:SF482">
    <property type="entry name" value="FI23944P1-RELATED"/>
    <property type="match status" value="1"/>
</dbReference>
<dbReference type="EMBL" id="UFQT01000047">
    <property type="protein sequence ID" value="SSX18936.1"/>
    <property type="molecule type" value="Genomic_DNA"/>
</dbReference>
<dbReference type="InterPro" id="IPR018499">
    <property type="entry name" value="Tetraspanin/Peripherin"/>
</dbReference>
<dbReference type="PANTHER" id="PTHR19282">
    <property type="entry name" value="TETRASPANIN"/>
    <property type="match status" value="1"/>
</dbReference>
<feature type="transmembrane region" description="Helical" evidence="7">
    <location>
        <begin position="82"/>
        <end position="105"/>
    </location>
</feature>
<dbReference type="InterPro" id="IPR000301">
    <property type="entry name" value="Tetraspanin_animals"/>
</dbReference>
<gene>
    <name evidence="8" type="primary">CSON011180</name>
</gene>
<dbReference type="SUPFAM" id="SSF48652">
    <property type="entry name" value="Tetraspanin"/>
    <property type="match status" value="1"/>
</dbReference>
<dbReference type="Gene3D" id="1.10.1450.10">
    <property type="entry name" value="Tetraspanin"/>
    <property type="match status" value="1"/>
</dbReference>
<evidence type="ECO:0000256" key="3">
    <source>
        <dbReference type="ARBA" id="ARBA00022692"/>
    </source>
</evidence>
<evidence type="ECO:0000256" key="1">
    <source>
        <dbReference type="ARBA" id="ARBA00004141"/>
    </source>
</evidence>
<dbReference type="OMA" id="LMEGQFN"/>
<protein>
    <recommendedName>
        <fullName evidence="7">Tetraspanin</fullName>
    </recommendedName>
</protein>
<evidence type="ECO:0000313" key="8">
    <source>
        <dbReference type="EMBL" id="SSW98550.1"/>
    </source>
</evidence>
<comment type="similarity">
    <text evidence="2 7">Belongs to the tetraspanin (TM4SF) family.</text>
</comment>
<feature type="transmembrane region" description="Helical" evidence="7">
    <location>
        <begin position="12"/>
        <end position="38"/>
    </location>
</feature>
<reference evidence="8" key="1">
    <citation type="submission" date="2018-04" db="EMBL/GenBank/DDBJ databases">
        <authorList>
            <person name="Go L.Y."/>
            <person name="Mitchell J.A."/>
        </authorList>
    </citation>
    <scope>NUCLEOTIDE SEQUENCE</scope>
    <source>
        <tissue evidence="8">Whole organism</tissue>
    </source>
</reference>
<dbReference type="EMBL" id="UFQS01000047">
    <property type="protein sequence ID" value="SSW98550.1"/>
    <property type="molecule type" value="Genomic_DNA"/>
</dbReference>
<evidence type="ECO:0000256" key="4">
    <source>
        <dbReference type="ARBA" id="ARBA00022989"/>
    </source>
</evidence>
<reference evidence="9" key="2">
    <citation type="submission" date="2018-07" db="EMBL/GenBank/DDBJ databases">
        <authorList>
            <person name="Quirk P.G."/>
            <person name="Krulwich T.A."/>
        </authorList>
    </citation>
    <scope>NUCLEOTIDE SEQUENCE</scope>
</reference>
<feature type="transmembrane region" description="Helical" evidence="7">
    <location>
        <begin position="50"/>
        <end position="75"/>
    </location>
</feature>
<dbReference type="GO" id="GO:0005886">
    <property type="term" value="C:plasma membrane"/>
    <property type="evidence" value="ECO:0007669"/>
    <property type="project" value="TreeGrafter"/>
</dbReference>
<proteinExistence type="inferred from homology"/>
<evidence type="ECO:0000256" key="6">
    <source>
        <dbReference type="PIRSR" id="PIRSR002419-1"/>
    </source>
</evidence>
<keyword evidence="5 7" id="KW-0472">Membrane</keyword>
<organism evidence="8">
    <name type="scientific">Culicoides sonorensis</name>
    <name type="common">Biting midge</name>
    <dbReference type="NCBI Taxonomy" id="179676"/>
    <lineage>
        <taxon>Eukaryota</taxon>
        <taxon>Metazoa</taxon>
        <taxon>Ecdysozoa</taxon>
        <taxon>Arthropoda</taxon>
        <taxon>Hexapoda</taxon>
        <taxon>Insecta</taxon>
        <taxon>Pterygota</taxon>
        <taxon>Neoptera</taxon>
        <taxon>Endopterygota</taxon>
        <taxon>Diptera</taxon>
        <taxon>Nematocera</taxon>
        <taxon>Chironomoidea</taxon>
        <taxon>Ceratopogonidae</taxon>
        <taxon>Ceratopogoninae</taxon>
        <taxon>Culicoides</taxon>
        <taxon>Monoculicoides</taxon>
    </lineage>
</organism>
<name>A0A336KBV0_CULSO</name>
<keyword evidence="6" id="KW-1015">Disulfide bond</keyword>
<feature type="disulfide bond" evidence="6">
    <location>
        <begin position="145"/>
        <end position="166"/>
    </location>
</feature>
<keyword evidence="3 7" id="KW-0812">Transmembrane</keyword>
<dbReference type="PRINTS" id="PR00259">
    <property type="entry name" value="TMFOUR"/>
</dbReference>
<comment type="subcellular location">
    <subcellularLocation>
        <location evidence="1 7">Membrane</location>
        <topology evidence="1 7">Multi-pass membrane protein</topology>
    </subcellularLocation>
</comment>
<evidence type="ECO:0000313" key="9">
    <source>
        <dbReference type="EMBL" id="SSX18936.1"/>
    </source>
</evidence>
<dbReference type="PIRSF" id="PIRSF002419">
    <property type="entry name" value="Tetraspanin"/>
    <property type="match status" value="1"/>
</dbReference>